<dbReference type="AlphaFoldDB" id="A0A0Q9Y7T5"/>
<dbReference type="EMBL" id="LGPB01000026">
    <property type="protein sequence ID" value="KRG16876.1"/>
    <property type="molecule type" value="Genomic_DNA"/>
</dbReference>
<organism evidence="1 2">
    <name type="scientific">Lederbergia galactosidilytica</name>
    <dbReference type="NCBI Taxonomy" id="217031"/>
    <lineage>
        <taxon>Bacteria</taxon>
        <taxon>Bacillati</taxon>
        <taxon>Bacillota</taxon>
        <taxon>Bacilli</taxon>
        <taxon>Bacillales</taxon>
        <taxon>Bacillaceae</taxon>
        <taxon>Lederbergia</taxon>
    </lineage>
</organism>
<reference evidence="1 2" key="1">
    <citation type="submission" date="2015-06" db="EMBL/GenBank/DDBJ databases">
        <title>Genome sequencing project of Bacillus galactosidilyticus PL133.</title>
        <authorList>
            <person name="Gaiero J."/>
            <person name="Nicol R."/>
            <person name="Habash M."/>
        </authorList>
    </citation>
    <scope>NUCLEOTIDE SEQUENCE [LARGE SCALE GENOMIC DNA]</scope>
    <source>
        <strain evidence="1 2">PL133</strain>
    </source>
</reference>
<sequence length="64" mass="7314">MKRSQSFYVKFVGQTFGENVVKDIYKVFDPSTESNVEVFSVETVDGEIYEIACSVFVWHLNQAA</sequence>
<accession>A0A0Q9Y7T5</accession>
<evidence type="ECO:0000313" key="2">
    <source>
        <dbReference type="Proteomes" id="UP000053881"/>
    </source>
</evidence>
<proteinExistence type="predicted"/>
<gene>
    <name evidence="1" type="ORF">ACA29_03095</name>
</gene>
<dbReference type="PATRIC" id="fig|217031.4.peg.1017"/>
<name>A0A0Q9Y7T5_9BACI</name>
<evidence type="ECO:0000313" key="1">
    <source>
        <dbReference type="EMBL" id="KRG16876.1"/>
    </source>
</evidence>
<protein>
    <submittedName>
        <fullName evidence="1">Uncharacterized protein</fullName>
    </submittedName>
</protein>
<dbReference type="Proteomes" id="UP000053881">
    <property type="component" value="Unassembled WGS sequence"/>
</dbReference>
<comment type="caution">
    <text evidence="1">The sequence shown here is derived from an EMBL/GenBank/DDBJ whole genome shotgun (WGS) entry which is preliminary data.</text>
</comment>